<organism evidence="12 13">
    <name type="scientific">Pseudomonas syringae pv. aceris</name>
    <dbReference type="NCBI Taxonomy" id="199198"/>
    <lineage>
        <taxon>Bacteria</taxon>
        <taxon>Pseudomonadati</taxon>
        <taxon>Pseudomonadota</taxon>
        <taxon>Gammaproteobacteria</taxon>
        <taxon>Pseudomonadales</taxon>
        <taxon>Pseudomonadaceae</taxon>
        <taxon>Pseudomonas</taxon>
        <taxon>Pseudomonas syringae</taxon>
    </lineage>
</organism>
<comment type="caution">
    <text evidence="12">The sequence shown here is derived from an EMBL/GenBank/DDBJ whole genome shotgun (WGS) entry which is preliminary data.</text>
</comment>
<protein>
    <submittedName>
        <fullName evidence="12">Methyl-accepting chemotaxis transmembrane protein</fullName>
    </submittedName>
</protein>
<dbReference type="SMART" id="SM00283">
    <property type="entry name" value="MA"/>
    <property type="match status" value="1"/>
</dbReference>
<dbReference type="FunFam" id="1.10.287.950:FF:000001">
    <property type="entry name" value="Methyl-accepting chemotaxis sensory transducer"/>
    <property type="match status" value="1"/>
</dbReference>
<dbReference type="Pfam" id="PF00015">
    <property type="entry name" value="MCPsignal"/>
    <property type="match status" value="1"/>
</dbReference>
<name>A0A0P9IC06_PSESX</name>
<dbReference type="EMBL" id="LJPM01000179">
    <property type="protein sequence ID" value="KPW22682.1"/>
    <property type="molecule type" value="Genomic_DNA"/>
</dbReference>
<dbReference type="GO" id="GO:0007165">
    <property type="term" value="P:signal transduction"/>
    <property type="evidence" value="ECO:0007669"/>
    <property type="project" value="UniProtKB-KW"/>
</dbReference>
<keyword evidence="6 10" id="KW-0472">Membrane</keyword>
<evidence type="ECO:0000256" key="10">
    <source>
        <dbReference type="SAM" id="Phobius"/>
    </source>
</evidence>
<dbReference type="GO" id="GO:0004888">
    <property type="term" value="F:transmembrane signaling receptor activity"/>
    <property type="evidence" value="ECO:0007669"/>
    <property type="project" value="InterPro"/>
</dbReference>
<dbReference type="PROSITE" id="PS50111">
    <property type="entry name" value="CHEMOTAXIS_TRANSDUC_2"/>
    <property type="match status" value="1"/>
</dbReference>
<dbReference type="InterPro" id="IPR033480">
    <property type="entry name" value="sCache_2"/>
</dbReference>
<evidence type="ECO:0000256" key="8">
    <source>
        <dbReference type="ARBA" id="ARBA00029447"/>
    </source>
</evidence>
<reference evidence="12 13" key="1">
    <citation type="submission" date="2015-09" db="EMBL/GenBank/DDBJ databases">
        <title>Genome announcement of multiple Pseudomonas syringae strains.</title>
        <authorList>
            <person name="Thakur S."/>
            <person name="Wang P.W."/>
            <person name="Gong Y."/>
            <person name="Weir B.S."/>
            <person name="Guttman D.S."/>
        </authorList>
    </citation>
    <scope>NUCLEOTIDE SEQUENCE [LARGE SCALE GENOMIC DNA]</scope>
    <source>
        <strain evidence="12 13">ICMP2802</strain>
    </source>
</reference>
<dbReference type="PRINTS" id="PR00260">
    <property type="entry name" value="CHEMTRNSDUCR"/>
</dbReference>
<dbReference type="GO" id="GO:0005886">
    <property type="term" value="C:plasma membrane"/>
    <property type="evidence" value="ECO:0007669"/>
    <property type="project" value="UniProtKB-SubCell"/>
</dbReference>
<evidence type="ECO:0000259" key="11">
    <source>
        <dbReference type="PROSITE" id="PS50111"/>
    </source>
</evidence>
<evidence type="ECO:0000256" key="5">
    <source>
        <dbReference type="ARBA" id="ARBA00022989"/>
    </source>
</evidence>
<keyword evidence="4 10" id="KW-0812">Transmembrane</keyword>
<dbReference type="Pfam" id="PF17200">
    <property type="entry name" value="sCache_2"/>
    <property type="match status" value="1"/>
</dbReference>
<evidence type="ECO:0000256" key="6">
    <source>
        <dbReference type="ARBA" id="ARBA00023136"/>
    </source>
</evidence>
<comment type="subcellular location">
    <subcellularLocation>
        <location evidence="1">Cell membrane</location>
        <topology evidence="1">Multi-pass membrane protein</topology>
    </subcellularLocation>
</comment>
<evidence type="ECO:0000256" key="3">
    <source>
        <dbReference type="ARBA" id="ARBA00022481"/>
    </source>
</evidence>
<keyword evidence="5 10" id="KW-1133">Transmembrane helix</keyword>
<evidence type="ECO:0000256" key="2">
    <source>
        <dbReference type="ARBA" id="ARBA00022475"/>
    </source>
</evidence>
<evidence type="ECO:0000313" key="13">
    <source>
        <dbReference type="Proteomes" id="UP000050297"/>
    </source>
</evidence>
<dbReference type="CDD" id="cd11386">
    <property type="entry name" value="MCP_signal"/>
    <property type="match status" value="1"/>
</dbReference>
<sequence>MTALCNGLDACVLYEPASRGVGFDHFLESMSSMKVSHRLFIIAACACAGLIAIAVFALSTLHNTMLEDRRREIHTVLNLVAKQVDYFQNEEKIGHLSTAEAQARAIEALAALRDGKSAYIWARTEGALSLVHPNQALIGKVDFGATQPNGKTTWQNYLDRLSTERFAFFDDVVARTGETVPVAKINGVTKVPGWNWIMGFGVYADDITDAYWQLAFKFLAAGLFVLLVVITVAYRMSRSIYTALGGEPREVAGVTSNIANGDLRHVMQDKYPPASLMAAVAQMQGGLRSMIMDIKHVAEELKDTSSSLGKQMQTIDDASQHTSEATTMTAAAVEQMSVTIDHISGNARITQVNSERSTELAIEGERLVSQVTVAIADVSQQIAHSSGQIAGLVARAEEINGITSVIKNIASQTNLLALNAAIEAARAGEQGRGFAVVADEVRQLAQRTAKATEEITLMVADIQNDTANAVDGMAKVEPKMNTVTSLASLAAVALRDINAESAATLAQVREMAASTSEQSQASSSVAQNVELIANMVKASADSVSIANVDVNAVVSSSKTLTHSTARFQL</sequence>
<keyword evidence="2" id="KW-1003">Cell membrane</keyword>
<dbReference type="SUPFAM" id="SSF58104">
    <property type="entry name" value="Methyl-accepting chemotaxis protein (MCP) signaling domain"/>
    <property type="match status" value="1"/>
</dbReference>
<proteinExistence type="inferred from homology"/>
<keyword evidence="3" id="KW-0488">Methylation</keyword>
<dbReference type="Proteomes" id="UP000050297">
    <property type="component" value="Unassembled WGS sequence"/>
</dbReference>
<dbReference type="Gene3D" id="3.30.450.20">
    <property type="entry name" value="PAS domain"/>
    <property type="match status" value="1"/>
</dbReference>
<evidence type="ECO:0000256" key="7">
    <source>
        <dbReference type="ARBA" id="ARBA00023224"/>
    </source>
</evidence>
<dbReference type="Gene3D" id="1.10.287.950">
    <property type="entry name" value="Methyl-accepting chemotaxis protein"/>
    <property type="match status" value="1"/>
</dbReference>
<feature type="domain" description="Methyl-accepting transducer" evidence="11">
    <location>
        <begin position="297"/>
        <end position="533"/>
    </location>
</feature>
<gene>
    <name evidence="12" type="ORF">ALO91_04327</name>
</gene>
<dbReference type="PANTHER" id="PTHR32089">
    <property type="entry name" value="METHYL-ACCEPTING CHEMOTAXIS PROTEIN MCPB"/>
    <property type="match status" value="1"/>
</dbReference>
<dbReference type="AlphaFoldDB" id="A0A0P9IC06"/>
<dbReference type="PANTHER" id="PTHR32089:SF119">
    <property type="entry name" value="METHYL-ACCEPTING CHEMOTAXIS PROTEIN CTPL"/>
    <property type="match status" value="1"/>
</dbReference>
<accession>A0A0P9IC06</accession>
<keyword evidence="7 9" id="KW-0807">Transducer</keyword>
<dbReference type="SMART" id="SM01049">
    <property type="entry name" value="Cache_2"/>
    <property type="match status" value="1"/>
</dbReference>
<evidence type="ECO:0000256" key="1">
    <source>
        <dbReference type="ARBA" id="ARBA00004651"/>
    </source>
</evidence>
<feature type="transmembrane region" description="Helical" evidence="10">
    <location>
        <begin position="214"/>
        <end position="234"/>
    </location>
</feature>
<dbReference type="PATRIC" id="fig|199198.5.peg.6204"/>
<dbReference type="InterPro" id="IPR004090">
    <property type="entry name" value="Chemotax_Me-accpt_rcpt"/>
</dbReference>
<feature type="transmembrane region" description="Helical" evidence="10">
    <location>
        <begin position="39"/>
        <end position="61"/>
    </location>
</feature>
<dbReference type="GO" id="GO:0006935">
    <property type="term" value="P:chemotaxis"/>
    <property type="evidence" value="ECO:0007669"/>
    <property type="project" value="InterPro"/>
</dbReference>
<evidence type="ECO:0000256" key="9">
    <source>
        <dbReference type="PROSITE-ProRule" id="PRU00284"/>
    </source>
</evidence>
<dbReference type="InterPro" id="IPR004089">
    <property type="entry name" value="MCPsignal_dom"/>
</dbReference>
<comment type="similarity">
    <text evidence="8">Belongs to the methyl-accepting chemotaxis (MCP) protein family.</text>
</comment>
<evidence type="ECO:0000313" key="12">
    <source>
        <dbReference type="EMBL" id="KPW22682.1"/>
    </source>
</evidence>
<evidence type="ECO:0000256" key="4">
    <source>
        <dbReference type="ARBA" id="ARBA00022692"/>
    </source>
</evidence>